<evidence type="ECO:0000313" key="2">
    <source>
        <dbReference type="EMBL" id="KAF2276565.1"/>
    </source>
</evidence>
<feature type="region of interest" description="Disordered" evidence="1">
    <location>
        <begin position="109"/>
        <end position="129"/>
    </location>
</feature>
<evidence type="ECO:0000256" key="1">
    <source>
        <dbReference type="SAM" id="MobiDB-lite"/>
    </source>
</evidence>
<organism evidence="2 3">
    <name type="scientific">Westerdykella ornata</name>
    <dbReference type="NCBI Taxonomy" id="318751"/>
    <lineage>
        <taxon>Eukaryota</taxon>
        <taxon>Fungi</taxon>
        <taxon>Dikarya</taxon>
        <taxon>Ascomycota</taxon>
        <taxon>Pezizomycotina</taxon>
        <taxon>Dothideomycetes</taxon>
        <taxon>Pleosporomycetidae</taxon>
        <taxon>Pleosporales</taxon>
        <taxon>Sporormiaceae</taxon>
        <taxon>Westerdykella</taxon>
    </lineage>
</organism>
<proteinExistence type="predicted"/>
<dbReference type="RefSeq" id="XP_033654104.1">
    <property type="nucleotide sequence ID" value="XM_033799844.1"/>
</dbReference>
<reference evidence="2" key="1">
    <citation type="journal article" date="2020" name="Stud. Mycol.">
        <title>101 Dothideomycetes genomes: a test case for predicting lifestyles and emergence of pathogens.</title>
        <authorList>
            <person name="Haridas S."/>
            <person name="Albert R."/>
            <person name="Binder M."/>
            <person name="Bloem J."/>
            <person name="Labutti K."/>
            <person name="Salamov A."/>
            <person name="Andreopoulos B."/>
            <person name="Baker S."/>
            <person name="Barry K."/>
            <person name="Bills G."/>
            <person name="Bluhm B."/>
            <person name="Cannon C."/>
            <person name="Castanera R."/>
            <person name="Culley D."/>
            <person name="Daum C."/>
            <person name="Ezra D."/>
            <person name="Gonzalez J."/>
            <person name="Henrissat B."/>
            <person name="Kuo A."/>
            <person name="Liang C."/>
            <person name="Lipzen A."/>
            <person name="Lutzoni F."/>
            <person name="Magnuson J."/>
            <person name="Mondo S."/>
            <person name="Nolan M."/>
            <person name="Ohm R."/>
            <person name="Pangilinan J."/>
            <person name="Park H.-J."/>
            <person name="Ramirez L."/>
            <person name="Alfaro M."/>
            <person name="Sun H."/>
            <person name="Tritt A."/>
            <person name="Yoshinaga Y."/>
            <person name="Zwiers L.-H."/>
            <person name="Turgeon B."/>
            <person name="Goodwin S."/>
            <person name="Spatafora J."/>
            <person name="Crous P."/>
            <person name="Grigoriev I."/>
        </authorList>
    </citation>
    <scope>NUCLEOTIDE SEQUENCE</scope>
    <source>
        <strain evidence="2">CBS 379.55</strain>
    </source>
</reference>
<evidence type="ECO:0000313" key="3">
    <source>
        <dbReference type="Proteomes" id="UP000800097"/>
    </source>
</evidence>
<dbReference type="EMBL" id="ML986493">
    <property type="protein sequence ID" value="KAF2276565.1"/>
    <property type="molecule type" value="Genomic_DNA"/>
</dbReference>
<dbReference type="AlphaFoldDB" id="A0A6A6JK11"/>
<dbReference type="GeneID" id="54553019"/>
<feature type="compositionally biased region" description="Polar residues" evidence="1">
    <location>
        <begin position="46"/>
        <end position="56"/>
    </location>
</feature>
<keyword evidence="3" id="KW-1185">Reference proteome</keyword>
<feature type="region of interest" description="Disordered" evidence="1">
    <location>
        <begin position="46"/>
        <end position="65"/>
    </location>
</feature>
<gene>
    <name evidence="2" type="ORF">EI97DRAFT_44361</name>
</gene>
<sequence>MNTTNSTFTYQNALFPHNPSPNASAWTFPPPVPAPFLRKWIEDFFSTNNPSRTPPTAESPEQRPQQSYYFEVEATKSGMGGKQGEFGSAEKVVRVGDVVELAWVGGKGDAEAGTETTQGRRRRREGMEKLGDGTREERVVRLRCVVCSLGIKEGGSVGDACEKCEFLLPFLLSSFFVSSQSQASHVQSLFYLMTLQILADSALMPRY</sequence>
<name>A0A6A6JK11_WESOR</name>
<dbReference type="Proteomes" id="UP000800097">
    <property type="component" value="Unassembled WGS sequence"/>
</dbReference>
<protein>
    <submittedName>
        <fullName evidence="2">Uncharacterized protein</fullName>
    </submittedName>
</protein>
<accession>A0A6A6JK11</accession>